<dbReference type="Proteomes" id="UP000326396">
    <property type="component" value="Linkage Group LG16"/>
</dbReference>
<proteinExistence type="predicted"/>
<evidence type="ECO:0000313" key="2">
    <source>
        <dbReference type="EMBL" id="KAD5507441.1"/>
    </source>
</evidence>
<organism evidence="2 3">
    <name type="scientific">Mikania micrantha</name>
    <name type="common">bitter vine</name>
    <dbReference type="NCBI Taxonomy" id="192012"/>
    <lineage>
        <taxon>Eukaryota</taxon>
        <taxon>Viridiplantae</taxon>
        <taxon>Streptophyta</taxon>
        <taxon>Embryophyta</taxon>
        <taxon>Tracheophyta</taxon>
        <taxon>Spermatophyta</taxon>
        <taxon>Magnoliopsida</taxon>
        <taxon>eudicotyledons</taxon>
        <taxon>Gunneridae</taxon>
        <taxon>Pentapetalae</taxon>
        <taxon>asterids</taxon>
        <taxon>campanulids</taxon>
        <taxon>Asterales</taxon>
        <taxon>Asteraceae</taxon>
        <taxon>Asteroideae</taxon>
        <taxon>Heliantheae alliance</taxon>
        <taxon>Eupatorieae</taxon>
        <taxon>Mikania</taxon>
    </lineage>
</organism>
<evidence type="ECO:0000256" key="1">
    <source>
        <dbReference type="SAM" id="MobiDB-lite"/>
    </source>
</evidence>
<keyword evidence="3" id="KW-1185">Reference proteome</keyword>
<accession>A0A5N6NUT3</accession>
<gene>
    <name evidence="2" type="ORF">E3N88_15144</name>
</gene>
<dbReference type="AlphaFoldDB" id="A0A5N6NUT3"/>
<dbReference type="EMBL" id="SZYD01000008">
    <property type="protein sequence ID" value="KAD5507441.1"/>
    <property type="molecule type" value="Genomic_DNA"/>
</dbReference>
<comment type="caution">
    <text evidence="2">The sequence shown here is derived from an EMBL/GenBank/DDBJ whole genome shotgun (WGS) entry which is preliminary data.</text>
</comment>
<name>A0A5N6NUT3_9ASTR</name>
<reference evidence="2 3" key="1">
    <citation type="submission" date="2019-05" db="EMBL/GenBank/DDBJ databases">
        <title>Mikania micrantha, genome provides insights into the molecular mechanism of rapid growth.</title>
        <authorList>
            <person name="Liu B."/>
        </authorList>
    </citation>
    <scope>NUCLEOTIDE SEQUENCE [LARGE SCALE GENOMIC DNA]</scope>
    <source>
        <strain evidence="2">NLD-2019</strain>
        <tissue evidence="2">Leaf</tissue>
    </source>
</reference>
<feature type="region of interest" description="Disordered" evidence="1">
    <location>
        <begin position="1"/>
        <end position="24"/>
    </location>
</feature>
<feature type="compositionally biased region" description="Polar residues" evidence="1">
    <location>
        <begin position="1"/>
        <end position="14"/>
    </location>
</feature>
<evidence type="ECO:0008006" key="4">
    <source>
        <dbReference type="Google" id="ProtNLM"/>
    </source>
</evidence>
<protein>
    <recommendedName>
        <fullName evidence="4">Retrotransposon gag domain-containing protein</fullName>
    </recommendedName>
</protein>
<sequence length="96" mass="11076">MGNTRNNQSGSVQEYRQEFTKRSSRVSRWPDRCQLGVFLNVVNDELKAYVRIHKPKTVYNATSLALDFQVANRGIIGTNGVEYRGRFQISRRPGRD</sequence>
<evidence type="ECO:0000313" key="3">
    <source>
        <dbReference type="Proteomes" id="UP000326396"/>
    </source>
</evidence>
<dbReference type="OrthoDB" id="1745472at2759"/>